<feature type="region of interest" description="Disordered" evidence="1">
    <location>
        <begin position="330"/>
        <end position="350"/>
    </location>
</feature>
<dbReference type="GO" id="GO:0016787">
    <property type="term" value="F:hydrolase activity"/>
    <property type="evidence" value="ECO:0007669"/>
    <property type="project" value="UniProtKB-KW"/>
</dbReference>
<dbReference type="GeneID" id="87865657"/>
<dbReference type="InterPro" id="IPR027417">
    <property type="entry name" value="P-loop_NTPase"/>
</dbReference>
<proteinExistence type="predicted"/>
<organism evidence="2 3">
    <name type="scientific">Neurospora tetraspora</name>
    <dbReference type="NCBI Taxonomy" id="94610"/>
    <lineage>
        <taxon>Eukaryota</taxon>
        <taxon>Fungi</taxon>
        <taxon>Dikarya</taxon>
        <taxon>Ascomycota</taxon>
        <taxon>Pezizomycotina</taxon>
        <taxon>Sordariomycetes</taxon>
        <taxon>Sordariomycetidae</taxon>
        <taxon>Sordariales</taxon>
        <taxon>Sordariaceae</taxon>
        <taxon>Neurospora</taxon>
    </lineage>
</organism>
<dbReference type="InterPro" id="IPR053137">
    <property type="entry name" value="NLR-like"/>
</dbReference>
<keyword evidence="3" id="KW-1185">Reference proteome</keyword>
<sequence length="740" mass="82859">MERYVASARVSDSSQSPPPSATIPFSRDPDFVNRGDILDQIDQRCSEPAARVALVGLGGVGKSQLAIEFAHRTAARHPDTWVFWVHAGTQARVDEGFRAIADAAELPGRNDSKANIPQLVYGWLGNERNGKWVMVLDSADDRDVFFDAGSNPERPDYLPQSPNGSLLVTTRDKDLASKLNTIEIGPMAQSDALLLLEKKLGSLSDTDMAVDLVRALDLVPLAISQAAAYIQRMSPRSSPKKYLDEFRESERNRRKLLQYDGGDLRRDGGASNAILTTWQISFDHIRSKRPSAANLLSLMSFFDRQGIPGWVLNPSRIAQDGMQAIGLDDAADVESDDSSQSTDSDSDDASFEDDAAMLRDYCLITADETEDKFEMHGLVQLSTRRWLEMFGQEETFRQQYIERMAASFPTGQFENWAMCRTLFAHARVASDYRPSENTVESWAILLHNGGWYAWSQGRYEDAQQMLGKARKRRLGKDDVATLSSTSLLALVFRDRGLWKEAEKLFVQTSKAKLGADHPDTLTSMANLASTFWNQGRWDEAEKLFVQMSKAKLGADHPDTLKSMGNLAFTQGRHEDALALMQDCVETRQRVLGPEHPDTLSSLATVSEWYHGARRRVGDRLDMRSWLSHAQSQTHTRPTGSTRLDRPWRESCIWDGRLERARDLAEKLEVQVMETRKAKLGADHPDALTSMANLAFTWNSQGRHEDALALMQDCVEARQRVLGPEHPDTLSCLATVSEWSS</sequence>
<dbReference type="Pfam" id="PF13374">
    <property type="entry name" value="TPR_10"/>
    <property type="match status" value="3"/>
</dbReference>
<comment type="caution">
    <text evidence="2">The sequence shown here is derived from an EMBL/GenBank/DDBJ whole genome shotgun (WGS) entry which is preliminary data.</text>
</comment>
<evidence type="ECO:0000256" key="1">
    <source>
        <dbReference type="SAM" id="MobiDB-lite"/>
    </source>
</evidence>
<dbReference type="AlphaFoldDB" id="A0AAE0J9H4"/>
<dbReference type="PANTHER" id="PTHR46082">
    <property type="entry name" value="ATP/GTP-BINDING PROTEIN-RELATED"/>
    <property type="match status" value="1"/>
</dbReference>
<dbReference type="PANTHER" id="PTHR46082:SF6">
    <property type="entry name" value="AAA+ ATPASE DOMAIN-CONTAINING PROTEIN-RELATED"/>
    <property type="match status" value="1"/>
</dbReference>
<dbReference type="SUPFAM" id="SSF52540">
    <property type="entry name" value="P-loop containing nucleoside triphosphate hydrolases"/>
    <property type="match status" value="1"/>
</dbReference>
<gene>
    <name evidence="2" type="ORF">B0H65DRAFT_511647</name>
</gene>
<name>A0AAE0J9H4_9PEZI</name>
<evidence type="ECO:0000313" key="3">
    <source>
        <dbReference type="Proteomes" id="UP001278500"/>
    </source>
</evidence>
<dbReference type="EMBL" id="JAUEPP010000007">
    <property type="protein sequence ID" value="KAK3339445.1"/>
    <property type="molecule type" value="Genomic_DNA"/>
</dbReference>
<feature type="region of interest" description="Disordered" evidence="1">
    <location>
        <begin position="1"/>
        <end position="27"/>
    </location>
</feature>
<accession>A0AAE0J9H4</accession>
<dbReference type="Pfam" id="PF13424">
    <property type="entry name" value="TPR_12"/>
    <property type="match status" value="1"/>
</dbReference>
<dbReference type="Gene3D" id="1.25.40.10">
    <property type="entry name" value="Tetratricopeptide repeat domain"/>
    <property type="match status" value="2"/>
</dbReference>
<dbReference type="SUPFAM" id="SSF48452">
    <property type="entry name" value="TPR-like"/>
    <property type="match status" value="1"/>
</dbReference>
<dbReference type="Gene3D" id="3.40.50.300">
    <property type="entry name" value="P-loop containing nucleotide triphosphate hydrolases"/>
    <property type="match status" value="1"/>
</dbReference>
<dbReference type="NCBIfam" id="NF040586">
    <property type="entry name" value="FxSxx_TPR"/>
    <property type="match status" value="1"/>
</dbReference>
<dbReference type="RefSeq" id="XP_062678805.1">
    <property type="nucleotide sequence ID" value="XM_062828503.1"/>
</dbReference>
<reference evidence="2" key="2">
    <citation type="submission" date="2023-06" db="EMBL/GenBank/DDBJ databases">
        <authorList>
            <consortium name="Lawrence Berkeley National Laboratory"/>
            <person name="Haridas S."/>
            <person name="Hensen N."/>
            <person name="Bonometti L."/>
            <person name="Westerberg I."/>
            <person name="Brannstrom I.O."/>
            <person name="Guillou S."/>
            <person name="Cros-Aarteil S."/>
            <person name="Calhoun S."/>
            <person name="Kuo A."/>
            <person name="Mondo S."/>
            <person name="Pangilinan J."/>
            <person name="Riley R."/>
            <person name="Labutti K."/>
            <person name="Andreopoulos B."/>
            <person name="Lipzen A."/>
            <person name="Chen C."/>
            <person name="Yanf M."/>
            <person name="Daum C."/>
            <person name="Ng V."/>
            <person name="Clum A."/>
            <person name="Steindorff A."/>
            <person name="Ohm R."/>
            <person name="Martin F."/>
            <person name="Silar P."/>
            <person name="Natvig D."/>
            <person name="Lalanne C."/>
            <person name="Gautier V."/>
            <person name="Ament-Velasquez S.L."/>
            <person name="Kruys A."/>
            <person name="Hutchinson M.I."/>
            <person name="Powell A.J."/>
            <person name="Barry K."/>
            <person name="Miller A.N."/>
            <person name="Grigoriev I.V."/>
            <person name="Debuchy R."/>
            <person name="Gladieux P."/>
            <person name="Thoren M.H."/>
            <person name="Johannesson H."/>
        </authorList>
    </citation>
    <scope>NUCLEOTIDE SEQUENCE</scope>
    <source>
        <strain evidence="2">CBS 560.94</strain>
    </source>
</reference>
<reference evidence="2" key="1">
    <citation type="journal article" date="2023" name="Mol. Phylogenet. Evol.">
        <title>Genome-scale phylogeny and comparative genomics of the fungal order Sordariales.</title>
        <authorList>
            <person name="Hensen N."/>
            <person name="Bonometti L."/>
            <person name="Westerberg I."/>
            <person name="Brannstrom I.O."/>
            <person name="Guillou S."/>
            <person name="Cros-Aarteil S."/>
            <person name="Calhoun S."/>
            <person name="Haridas S."/>
            <person name="Kuo A."/>
            <person name="Mondo S."/>
            <person name="Pangilinan J."/>
            <person name="Riley R."/>
            <person name="LaButti K."/>
            <person name="Andreopoulos B."/>
            <person name="Lipzen A."/>
            <person name="Chen C."/>
            <person name="Yan M."/>
            <person name="Daum C."/>
            <person name="Ng V."/>
            <person name="Clum A."/>
            <person name="Steindorff A."/>
            <person name="Ohm R.A."/>
            <person name="Martin F."/>
            <person name="Silar P."/>
            <person name="Natvig D.O."/>
            <person name="Lalanne C."/>
            <person name="Gautier V."/>
            <person name="Ament-Velasquez S.L."/>
            <person name="Kruys A."/>
            <person name="Hutchinson M.I."/>
            <person name="Powell A.J."/>
            <person name="Barry K."/>
            <person name="Miller A.N."/>
            <person name="Grigoriev I.V."/>
            <person name="Debuchy R."/>
            <person name="Gladieux P."/>
            <person name="Hiltunen Thoren M."/>
            <person name="Johannesson H."/>
        </authorList>
    </citation>
    <scope>NUCLEOTIDE SEQUENCE</scope>
    <source>
        <strain evidence="2">CBS 560.94</strain>
    </source>
</reference>
<protein>
    <submittedName>
        <fullName evidence="2">P-loop containing nucleoside triphosphate hydrolase protein</fullName>
    </submittedName>
</protein>
<keyword evidence="2" id="KW-0378">Hydrolase</keyword>
<dbReference type="Proteomes" id="UP001278500">
    <property type="component" value="Unassembled WGS sequence"/>
</dbReference>
<evidence type="ECO:0000313" key="2">
    <source>
        <dbReference type="EMBL" id="KAK3339445.1"/>
    </source>
</evidence>
<dbReference type="InterPro" id="IPR011990">
    <property type="entry name" value="TPR-like_helical_dom_sf"/>
</dbReference>